<accession>A0A4R5L8V6</accession>
<comment type="subcellular location">
    <subcellularLocation>
        <location evidence="1">Membrane</location>
        <topology evidence="1">Multi-pass membrane protein</topology>
    </subcellularLocation>
</comment>
<feature type="domain" description="EamA" evidence="7">
    <location>
        <begin position="169"/>
        <end position="304"/>
    </location>
</feature>
<feature type="transmembrane region" description="Helical" evidence="6">
    <location>
        <begin position="140"/>
        <end position="159"/>
    </location>
</feature>
<evidence type="ECO:0000256" key="4">
    <source>
        <dbReference type="ARBA" id="ARBA00022989"/>
    </source>
</evidence>
<dbReference type="EMBL" id="SMOD01000022">
    <property type="protein sequence ID" value="TDG05267.1"/>
    <property type="molecule type" value="Genomic_DNA"/>
</dbReference>
<evidence type="ECO:0000256" key="2">
    <source>
        <dbReference type="ARBA" id="ARBA00007362"/>
    </source>
</evidence>
<dbReference type="InterPro" id="IPR037185">
    <property type="entry name" value="EmrE-like"/>
</dbReference>
<evidence type="ECO:0000256" key="6">
    <source>
        <dbReference type="SAM" id="Phobius"/>
    </source>
</evidence>
<feature type="transmembrane region" description="Helical" evidence="6">
    <location>
        <begin position="83"/>
        <end position="103"/>
    </location>
</feature>
<evidence type="ECO:0000256" key="3">
    <source>
        <dbReference type="ARBA" id="ARBA00022692"/>
    </source>
</evidence>
<feature type="transmembrane region" description="Helical" evidence="6">
    <location>
        <begin position="287"/>
        <end position="309"/>
    </location>
</feature>
<feature type="transmembrane region" description="Helical" evidence="6">
    <location>
        <begin position="198"/>
        <end position="221"/>
    </location>
</feature>
<keyword evidence="4 6" id="KW-1133">Transmembrane helix</keyword>
<feature type="transmembrane region" description="Helical" evidence="6">
    <location>
        <begin position="115"/>
        <end position="133"/>
    </location>
</feature>
<dbReference type="SUPFAM" id="SSF103481">
    <property type="entry name" value="Multidrug resistance efflux transporter EmrE"/>
    <property type="match status" value="2"/>
</dbReference>
<comment type="similarity">
    <text evidence="2">Belongs to the EamA transporter family.</text>
</comment>
<dbReference type="InterPro" id="IPR000620">
    <property type="entry name" value="EamA_dom"/>
</dbReference>
<feature type="transmembrane region" description="Helical" evidence="6">
    <location>
        <begin position="50"/>
        <end position="71"/>
    </location>
</feature>
<keyword evidence="3 6" id="KW-0812">Transmembrane</keyword>
<feature type="transmembrane region" description="Helical" evidence="6">
    <location>
        <begin position="262"/>
        <end position="281"/>
    </location>
</feature>
<dbReference type="AlphaFoldDB" id="A0A4R5L8V6"/>
<evidence type="ECO:0000256" key="1">
    <source>
        <dbReference type="ARBA" id="ARBA00004141"/>
    </source>
</evidence>
<dbReference type="PANTHER" id="PTHR32322">
    <property type="entry name" value="INNER MEMBRANE TRANSPORTER"/>
    <property type="match status" value="1"/>
</dbReference>
<feature type="transmembrane region" description="Helical" evidence="6">
    <location>
        <begin position="165"/>
        <end position="186"/>
    </location>
</feature>
<feature type="transmembrane region" description="Helical" evidence="6">
    <location>
        <begin position="227"/>
        <end position="250"/>
    </location>
</feature>
<gene>
    <name evidence="8" type="ORF">E1N52_26440</name>
</gene>
<comment type="caution">
    <text evidence="8">The sequence shown here is derived from an EMBL/GenBank/DDBJ whole genome shotgun (WGS) entry which is preliminary data.</text>
</comment>
<dbReference type="Pfam" id="PF00892">
    <property type="entry name" value="EamA"/>
    <property type="match status" value="2"/>
</dbReference>
<dbReference type="OrthoDB" id="8925227at2"/>
<dbReference type="GO" id="GO:0016020">
    <property type="term" value="C:membrane"/>
    <property type="evidence" value="ECO:0007669"/>
    <property type="project" value="UniProtKB-SubCell"/>
</dbReference>
<name>A0A4R5L8V6_9BURK</name>
<evidence type="ECO:0000259" key="7">
    <source>
        <dbReference type="Pfam" id="PF00892"/>
    </source>
</evidence>
<proteinExistence type="inferred from homology"/>
<sequence length="324" mass="33196">MSNRLSSRENARRLTLSPRSVAQAQLTAAMLTVGSTVIASKAIGAGLDPLPATALRFGMALPVFLLLMRLTGTAFPRPGLRDALLLVSQAAIGSVGYTVLLIAGTQRTSASDAGIILGTLPAVCALTAALVLGERLRASTLVSVTIASLGVAMVTLAPGEHRDGARSLTGDAMILGAVVCESLFVLLNKRLSRPWPPLAQASAMTGIGFVVSGVCALPGWLGAAHAVPLNAVLGVAYYALVPTVAGFWLWYAGAARVPGGEAAVFTAVAPVSSVALATVLLGEPLTLTRVLGLTLVVVAVFAVSGRGLWDRVRAQRSARDSKVS</sequence>
<evidence type="ECO:0000313" key="9">
    <source>
        <dbReference type="Proteomes" id="UP000295606"/>
    </source>
</evidence>
<evidence type="ECO:0000313" key="8">
    <source>
        <dbReference type="EMBL" id="TDG05267.1"/>
    </source>
</evidence>
<dbReference type="InterPro" id="IPR050638">
    <property type="entry name" value="AA-Vitamin_Transporters"/>
</dbReference>
<dbReference type="RefSeq" id="WP_133185759.1">
    <property type="nucleotide sequence ID" value="NZ_SMOD01000022.1"/>
</dbReference>
<reference evidence="8 9" key="1">
    <citation type="submission" date="2019-03" db="EMBL/GenBank/DDBJ databases">
        <title>Paraburkholderia sp. isolated from native Mimosa gymnas in Guartela State Park, Brazil.</title>
        <authorList>
            <person name="Paulitsch F."/>
            <person name="Hungria M."/>
            <person name="Delamuta J.R.M."/>
            <person name="Ribeiro R.A."/>
            <person name="Dall'Agnol R."/>
            <person name="Silva J.S.B."/>
        </authorList>
    </citation>
    <scope>NUCLEOTIDE SEQUENCE [LARGE SCALE GENOMIC DNA]</scope>
    <source>
        <strain evidence="8 9">CNPSo 3008</strain>
    </source>
</reference>
<dbReference type="Proteomes" id="UP000295606">
    <property type="component" value="Unassembled WGS sequence"/>
</dbReference>
<evidence type="ECO:0000256" key="5">
    <source>
        <dbReference type="ARBA" id="ARBA00023136"/>
    </source>
</evidence>
<keyword evidence="5 6" id="KW-0472">Membrane</keyword>
<organism evidence="8 9">
    <name type="scientific">Paraburkholderia guartelaensis</name>
    <dbReference type="NCBI Taxonomy" id="2546446"/>
    <lineage>
        <taxon>Bacteria</taxon>
        <taxon>Pseudomonadati</taxon>
        <taxon>Pseudomonadota</taxon>
        <taxon>Betaproteobacteria</taxon>
        <taxon>Burkholderiales</taxon>
        <taxon>Burkholderiaceae</taxon>
        <taxon>Paraburkholderia</taxon>
    </lineage>
</organism>
<protein>
    <submittedName>
        <fullName evidence="8">DMT family transporter</fullName>
    </submittedName>
</protein>
<dbReference type="PANTHER" id="PTHR32322:SF2">
    <property type="entry name" value="EAMA DOMAIN-CONTAINING PROTEIN"/>
    <property type="match status" value="1"/>
</dbReference>
<feature type="transmembrane region" description="Helical" evidence="6">
    <location>
        <begin position="21"/>
        <end position="44"/>
    </location>
</feature>
<feature type="domain" description="EamA" evidence="7">
    <location>
        <begin position="28"/>
        <end position="155"/>
    </location>
</feature>